<comment type="caution">
    <text evidence="1">The sequence shown here is derived from an EMBL/GenBank/DDBJ whole genome shotgun (WGS) entry which is preliminary data.</text>
</comment>
<keyword evidence="2" id="KW-1185">Reference proteome</keyword>
<gene>
    <name evidence="1" type="primary">g4043</name>
    <name evidence="1" type="ORF">NpPPO83_00004043</name>
</gene>
<sequence>MANQHVQDVQNATRNFCDPTGALKGEFGLWIENLEGDTATPYKMLYEAAEWSALLHYFSDRKHNTLDRPIEPDGSNIQHLGLLRDTFDWYTKWMSLLHQKKILRIMYEDKEVLLYYWETDWQRLKRFKPTMCEAKIDMLEGLEEEIYGSPVEHLAVIFEHRQELTWVWHWRQSVLETLFEMQNAAERFPGTHADKEMAVRRAFMKMPPSTWLLVRLIDAEQTFESELQYWHVEDEHIKKRLFVLDDKNFARLMPCGEAIPTWDEKENDDDEWRFSDEGLAEFNELIEEAENWGIDGDYSDMPDDLWEAWAKHLRRKMVDEQLEGDPVELTGEVPDPTADWPRPEPEDSRAAQDEEDEEL</sequence>
<protein>
    <submittedName>
        <fullName evidence="1">Zinc finger RING-type protein</fullName>
    </submittedName>
</protein>
<organism evidence="1 2">
    <name type="scientific">Neofusicoccum parvum</name>
    <dbReference type="NCBI Taxonomy" id="310453"/>
    <lineage>
        <taxon>Eukaryota</taxon>
        <taxon>Fungi</taxon>
        <taxon>Dikarya</taxon>
        <taxon>Ascomycota</taxon>
        <taxon>Pezizomycotina</taxon>
        <taxon>Dothideomycetes</taxon>
        <taxon>Dothideomycetes incertae sedis</taxon>
        <taxon>Botryosphaeriales</taxon>
        <taxon>Botryosphaeriaceae</taxon>
        <taxon>Neofusicoccum</taxon>
    </lineage>
</organism>
<dbReference type="EMBL" id="BSXG01000036">
    <property type="protein sequence ID" value="GME27303.1"/>
    <property type="molecule type" value="Genomic_DNA"/>
</dbReference>
<dbReference type="Proteomes" id="UP001165186">
    <property type="component" value="Unassembled WGS sequence"/>
</dbReference>
<proteinExistence type="predicted"/>
<reference evidence="1" key="1">
    <citation type="submission" date="2024-09" db="EMBL/GenBank/DDBJ databases">
        <title>Draft Genome Sequences of Neofusicoccum parvum.</title>
        <authorList>
            <person name="Ashida A."/>
            <person name="Camagna M."/>
            <person name="Tanaka A."/>
            <person name="Takemoto D."/>
        </authorList>
    </citation>
    <scope>NUCLEOTIDE SEQUENCE</scope>
    <source>
        <strain evidence="1">PPO83</strain>
    </source>
</reference>
<name>A0ACB5S3C9_9PEZI</name>
<accession>A0ACB5S3C9</accession>
<evidence type="ECO:0000313" key="2">
    <source>
        <dbReference type="Proteomes" id="UP001165186"/>
    </source>
</evidence>
<evidence type="ECO:0000313" key="1">
    <source>
        <dbReference type="EMBL" id="GME27303.1"/>
    </source>
</evidence>